<reference evidence="2 3" key="1">
    <citation type="journal article" date="2019" name="Syst. Appl. Microbiol.">
        <title>Characterization of Bifidobacterium species in feaces of the Egyptian fruit bat: Description of B. vespertilionis sp. nov. and B. rousetti sp. nov.</title>
        <authorList>
            <person name="Modesto M."/>
            <person name="Satti M."/>
            <person name="Watanabe K."/>
            <person name="Puglisi E."/>
            <person name="Morelli L."/>
            <person name="Huang C.-H."/>
            <person name="Liou J.-S."/>
            <person name="Miyashita M."/>
            <person name="Tamura T."/>
            <person name="Saito S."/>
            <person name="Mori K."/>
            <person name="Huang L."/>
            <person name="Sciavilla P."/>
            <person name="Sandri C."/>
            <person name="Spiezio C."/>
            <person name="Vitali F."/>
            <person name="Cavalieri D."/>
            <person name="Perpetuini G."/>
            <person name="Tofalo R."/>
            <person name="Bonetti A."/>
            <person name="Arita M."/>
            <person name="Mattarelli P."/>
        </authorList>
    </citation>
    <scope>NUCLEOTIDE SEQUENCE [LARGE SCALE GENOMIC DNA]</scope>
    <source>
        <strain evidence="2 3">RST17</strain>
    </source>
</reference>
<dbReference type="InterPro" id="IPR021391">
    <property type="entry name" value="DUF3027"/>
</dbReference>
<evidence type="ECO:0000313" key="3">
    <source>
        <dbReference type="Proteomes" id="UP000410049"/>
    </source>
</evidence>
<feature type="compositionally biased region" description="Acidic residues" evidence="1">
    <location>
        <begin position="317"/>
        <end position="367"/>
    </location>
</feature>
<feature type="region of interest" description="Disordered" evidence="1">
    <location>
        <begin position="392"/>
        <end position="557"/>
    </location>
</feature>
<evidence type="ECO:0000256" key="1">
    <source>
        <dbReference type="SAM" id="MobiDB-lite"/>
    </source>
</evidence>
<dbReference type="EMBL" id="RZUH01000002">
    <property type="protein sequence ID" value="KAA8829079.1"/>
    <property type="molecule type" value="Genomic_DNA"/>
</dbReference>
<evidence type="ECO:0000313" key="2">
    <source>
        <dbReference type="EMBL" id="KAA8829079.1"/>
    </source>
</evidence>
<feature type="compositionally biased region" description="Acidic residues" evidence="1">
    <location>
        <begin position="513"/>
        <end position="551"/>
    </location>
</feature>
<proteinExistence type="predicted"/>
<dbReference type="Pfam" id="PF11228">
    <property type="entry name" value="DUF3027"/>
    <property type="match status" value="1"/>
</dbReference>
<feature type="compositionally biased region" description="Acidic residues" evidence="1">
    <location>
        <begin position="282"/>
        <end position="298"/>
    </location>
</feature>
<comment type="caution">
    <text evidence="2">The sequence shown here is derived from an EMBL/GenBank/DDBJ whole genome shotgun (WGS) entry which is preliminary data.</text>
</comment>
<feature type="compositionally biased region" description="Basic and acidic residues" evidence="1">
    <location>
        <begin position="392"/>
        <end position="404"/>
    </location>
</feature>
<gene>
    <name evidence="2" type="ORF">EMO91_03570</name>
</gene>
<feature type="compositionally biased region" description="Acidic residues" evidence="1">
    <location>
        <begin position="405"/>
        <end position="434"/>
    </location>
</feature>
<feature type="region of interest" description="Disordered" evidence="1">
    <location>
        <begin position="99"/>
        <end position="130"/>
    </location>
</feature>
<accession>A0A5M9ZNR9</accession>
<feature type="region of interest" description="Disordered" evidence="1">
    <location>
        <begin position="249"/>
        <end position="376"/>
    </location>
</feature>
<feature type="compositionally biased region" description="Acidic residues" evidence="1">
    <location>
        <begin position="442"/>
        <end position="499"/>
    </location>
</feature>
<protein>
    <submittedName>
        <fullName evidence="2">DUF3027 domain-containing protein</fullName>
    </submittedName>
</protein>
<sequence>MTDNTETAVSPDPRAIAQAVLLEVADEPEQVGQFVEAIELEDHVTDFRFQSDVRGYEGWQWSVTLFHDIELDSWTVNESSLVPTDSALMPPKWVPWKDRLEPTDLSPTDSIGTDPDDERIEPGEVEPSSLEDVNDAVQTFRLTRRHVLSPLGRAQAAKRWYEGPRGPKALSTKTAEGNLCSTCGFFVPLTGELDRMFGVCANKWSPDDGRVVSLDHGCGEHSEIEPPEPSHLWIQSKPAFDDLHVDIVAAPKKHRTDSDQEQSDDREETREEALAGVVADAVDFDDSTVVEDSEEDAADVTGAETAVDSNGSSRTDDTDDADDFITGDEDESDDDESDEATEQDILENTEPDDGDDLDEDESDEDADGVVSVDDTVAPGLEAVVDLIEQLRQARADAEAKRAIEEDVDDESDESGDSDELDDGFDASEESDGDLVDSGSSDDFGDEDEPDGESVESDESNDGSDESDGDAANDGETSDEDETEEISDEPNGVPDDESDKSDDGSVVGAAVIDTDNDDADDADTDSDVIDAVDEGNDGDVSESGDDVEDSDTDRDNVD</sequence>
<name>A0A5M9ZNR9_9BIFI</name>
<dbReference type="Proteomes" id="UP000410049">
    <property type="component" value="Unassembled WGS sequence"/>
</dbReference>
<dbReference type="AlphaFoldDB" id="A0A5M9ZNR9"/>
<organism evidence="2 3">
    <name type="scientific">Bifidobacterium myosotis</name>
    <dbReference type="NCBI Taxonomy" id="1630166"/>
    <lineage>
        <taxon>Bacteria</taxon>
        <taxon>Bacillati</taxon>
        <taxon>Actinomycetota</taxon>
        <taxon>Actinomycetes</taxon>
        <taxon>Bifidobacteriales</taxon>
        <taxon>Bifidobacteriaceae</taxon>
        <taxon>Bifidobacterium</taxon>
    </lineage>
</organism>